<keyword evidence="5 7" id="KW-0408">Iron</keyword>
<accession>A0AA40CGS6</accession>
<evidence type="ECO:0000256" key="7">
    <source>
        <dbReference type="PIRSR" id="PIRSR602401-1"/>
    </source>
</evidence>
<dbReference type="GO" id="GO:0020037">
    <property type="term" value="F:heme binding"/>
    <property type="evidence" value="ECO:0007669"/>
    <property type="project" value="InterPro"/>
</dbReference>
<keyword evidence="2 7" id="KW-0349">Heme</keyword>
<dbReference type="PRINTS" id="PR00385">
    <property type="entry name" value="P450"/>
</dbReference>
<keyword evidence="10" id="KW-1185">Reference proteome</keyword>
<evidence type="ECO:0000256" key="4">
    <source>
        <dbReference type="ARBA" id="ARBA00023002"/>
    </source>
</evidence>
<protein>
    <submittedName>
        <fullName evidence="9">Cytochrome P450</fullName>
    </submittedName>
</protein>
<organism evidence="9 10">
    <name type="scientific">Bombardia bombarda</name>
    <dbReference type="NCBI Taxonomy" id="252184"/>
    <lineage>
        <taxon>Eukaryota</taxon>
        <taxon>Fungi</taxon>
        <taxon>Dikarya</taxon>
        <taxon>Ascomycota</taxon>
        <taxon>Pezizomycotina</taxon>
        <taxon>Sordariomycetes</taxon>
        <taxon>Sordariomycetidae</taxon>
        <taxon>Sordariales</taxon>
        <taxon>Lasiosphaeriaceae</taxon>
        <taxon>Bombardia</taxon>
    </lineage>
</organism>
<evidence type="ECO:0000256" key="6">
    <source>
        <dbReference type="ARBA" id="ARBA00023033"/>
    </source>
</evidence>
<reference evidence="9" key="1">
    <citation type="submission" date="2023-06" db="EMBL/GenBank/DDBJ databases">
        <title>Genome-scale phylogeny and comparative genomics of the fungal order Sordariales.</title>
        <authorList>
            <consortium name="Lawrence Berkeley National Laboratory"/>
            <person name="Hensen N."/>
            <person name="Bonometti L."/>
            <person name="Westerberg I."/>
            <person name="Brannstrom I.O."/>
            <person name="Guillou S."/>
            <person name="Cros-Aarteil S."/>
            <person name="Calhoun S."/>
            <person name="Haridas S."/>
            <person name="Kuo A."/>
            <person name="Mondo S."/>
            <person name="Pangilinan J."/>
            <person name="Riley R."/>
            <person name="LaButti K."/>
            <person name="Andreopoulos B."/>
            <person name="Lipzen A."/>
            <person name="Chen C."/>
            <person name="Yanf M."/>
            <person name="Daum C."/>
            <person name="Ng V."/>
            <person name="Clum A."/>
            <person name="Steindorff A."/>
            <person name="Ohm R."/>
            <person name="Martin F."/>
            <person name="Silar P."/>
            <person name="Natvig D."/>
            <person name="Lalanne C."/>
            <person name="Gautier V."/>
            <person name="Ament-velasquez S.L."/>
            <person name="Kruys A."/>
            <person name="Hutchinson M.I."/>
            <person name="Powell A.J."/>
            <person name="Barry K."/>
            <person name="Miller A.N."/>
            <person name="Grigoriev I.V."/>
            <person name="Debuchy R."/>
            <person name="Gladieux P."/>
            <person name="Thoren M.H."/>
            <person name="Johannesson H."/>
        </authorList>
    </citation>
    <scope>NUCLEOTIDE SEQUENCE</scope>
    <source>
        <strain evidence="9">SMH3391-2</strain>
    </source>
</reference>
<name>A0AA40CGS6_9PEZI</name>
<dbReference type="PANTHER" id="PTHR24291">
    <property type="entry name" value="CYTOCHROME P450 FAMILY 4"/>
    <property type="match status" value="1"/>
</dbReference>
<evidence type="ECO:0000256" key="1">
    <source>
        <dbReference type="ARBA" id="ARBA00010617"/>
    </source>
</evidence>
<dbReference type="SUPFAM" id="SSF48264">
    <property type="entry name" value="Cytochrome P450"/>
    <property type="match status" value="1"/>
</dbReference>
<sequence length="507" mass="56786">MVEMTRRSLFFFYFESRCQRLFTAASPVELYVAWGNRWPEAPFIRHLVLGNQETLLINTPEAHKEVFQTHCYDFVKPEFLFRVAGEVVGRGLLFSEGAEHKRQRRLLTGVFSVPSLKRSLPLFQDKAGALTGLLQTCLDAEGRGFIEAVETFSKATIDVVGVTLLGVELNHLTSVDKKMENFLKSYHRALEQPPLGALISFINGYVSIRRFLPIEANLGFIQANREIRKMMRACIHQRMQELEEATRNKAVYASAYSTVSGGRDILTMMLEDRKTFKGTDDELTIDEITEQLLTFMAAGHETTAGMLTWASFVMATRPDVQDKLRDEMTVLLKDTPNPGYNDIERLHYLNNFSRELLRVYCPAILVCREAAKDLTICGQIIPKGTPLLAVPAVSSLPQASWGPDANEFKPERWDKLQGLAAAAAASPYAYGAFSHGPRVCIGKQYALTEFKVLLLEMLPKFRFGTSPQIEGLGPGGMPPLLNPTLTFRPKGGLMVGVERVQERVRAG</sequence>
<keyword evidence="3 7" id="KW-0479">Metal-binding</keyword>
<evidence type="ECO:0000256" key="5">
    <source>
        <dbReference type="ARBA" id="ARBA00023004"/>
    </source>
</evidence>
<dbReference type="GO" id="GO:0005506">
    <property type="term" value="F:iron ion binding"/>
    <property type="evidence" value="ECO:0007669"/>
    <property type="project" value="InterPro"/>
</dbReference>
<dbReference type="AlphaFoldDB" id="A0AA40CGS6"/>
<dbReference type="PRINTS" id="PR00463">
    <property type="entry name" value="EP450I"/>
</dbReference>
<dbReference type="Proteomes" id="UP001174934">
    <property type="component" value="Unassembled WGS sequence"/>
</dbReference>
<evidence type="ECO:0000256" key="2">
    <source>
        <dbReference type="ARBA" id="ARBA00022617"/>
    </source>
</evidence>
<dbReference type="Gene3D" id="1.10.630.10">
    <property type="entry name" value="Cytochrome P450"/>
    <property type="match status" value="1"/>
</dbReference>
<proteinExistence type="inferred from homology"/>
<comment type="similarity">
    <text evidence="1 8">Belongs to the cytochrome P450 family.</text>
</comment>
<dbReference type="InterPro" id="IPR002401">
    <property type="entry name" value="Cyt_P450_E_grp-I"/>
</dbReference>
<dbReference type="EMBL" id="JAULSR010000001">
    <property type="protein sequence ID" value="KAK0636694.1"/>
    <property type="molecule type" value="Genomic_DNA"/>
</dbReference>
<keyword evidence="4 8" id="KW-0560">Oxidoreductase</keyword>
<dbReference type="GO" id="GO:0016705">
    <property type="term" value="F:oxidoreductase activity, acting on paired donors, with incorporation or reduction of molecular oxygen"/>
    <property type="evidence" value="ECO:0007669"/>
    <property type="project" value="InterPro"/>
</dbReference>
<dbReference type="PANTHER" id="PTHR24291:SF50">
    <property type="entry name" value="BIFUNCTIONAL ALBAFLAVENONE MONOOXYGENASE_TERPENE SYNTHASE"/>
    <property type="match status" value="1"/>
</dbReference>
<dbReference type="Pfam" id="PF00067">
    <property type="entry name" value="p450"/>
    <property type="match status" value="1"/>
</dbReference>
<dbReference type="InterPro" id="IPR036396">
    <property type="entry name" value="Cyt_P450_sf"/>
</dbReference>
<dbReference type="InterPro" id="IPR017972">
    <property type="entry name" value="Cyt_P450_CS"/>
</dbReference>
<evidence type="ECO:0000256" key="8">
    <source>
        <dbReference type="RuleBase" id="RU000461"/>
    </source>
</evidence>
<comment type="cofactor">
    <cofactor evidence="7">
        <name>heme</name>
        <dbReference type="ChEBI" id="CHEBI:30413"/>
    </cofactor>
</comment>
<dbReference type="InterPro" id="IPR050196">
    <property type="entry name" value="Cytochrome_P450_Monoox"/>
</dbReference>
<dbReference type="PROSITE" id="PS00086">
    <property type="entry name" value="CYTOCHROME_P450"/>
    <property type="match status" value="1"/>
</dbReference>
<evidence type="ECO:0000313" key="10">
    <source>
        <dbReference type="Proteomes" id="UP001174934"/>
    </source>
</evidence>
<evidence type="ECO:0000256" key="3">
    <source>
        <dbReference type="ARBA" id="ARBA00022723"/>
    </source>
</evidence>
<keyword evidence="6 8" id="KW-0503">Monooxygenase</keyword>
<comment type="caution">
    <text evidence="9">The sequence shown here is derived from an EMBL/GenBank/DDBJ whole genome shotgun (WGS) entry which is preliminary data.</text>
</comment>
<dbReference type="GO" id="GO:0004497">
    <property type="term" value="F:monooxygenase activity"/>
    <property type="evidence" value="ECO:0007669"/>
    <property type="project" value="UniProtKB-KW"/>
</dbReference>
<dbReference type="InterPro" id="IPR001128">
    <property type="entry name" value="Cyt_P450"/>
</dbReference>
<gene>
    <name evidence="9" type="ORF">B0T17DRAFT_596135</name>
</gene>
<feature type="binding site" description="axial binding residue" evidence="7">
    <location>
        <position position="440"/>
    </location>
    <ligand>
        <name>heme</name>
        <dbReference type="ChEBI" id="CHEBI:30413"/>
    </ligand>
    <ligandPart>
        <name>Fe</name>
        <dbReference type="ChEBI" id="CHEBI:18248"/>
    </ligandPart>
</feature>
<evidence type="ECO:0000313" key="9">
    <source>
        <dbReference type="EMBL" id="KAK0636694.1"/>
    </source>
</evidence>